<proteinExistence type="predicted"/>
<gene>
    <name evidence="2" type="ORF">OG398_08565</name>
</gene>
<keyword evidence="1" id="KW-0732">Signal</keyword>
<accession>A0AAU2VMR8</accession>
<feature type="signal peptide" evidence="1">
    <location>
        <begin position="1"/>
        <end position="25"/>
    </location>
</feature>
<evidence type="ECO:0000256" key="1">
    <source>
        <dbReference type="SAM" id="SignalP"/>
    </source>
</evidence>
<protein>
    <recommendedName>
        <fullName evidence="3">Lipoprotein</fullName>
    </recommendedName>
</protein>
<evidence type="ECO:0000313" key="2">
    <source>
        <dbReference type="EMBL" id="WTW68311.1"/>
    </source>
</evidence>
<reference evidence="2" key="1">
    <citation type="submission" date="2022-10" db="EMBL/GenBank/DDBJ databases">
        <title>The complete genomes of actinobacterial strains from the NBC collection.</title>
        <authorList>
            <person name="Joergensen T.S."/>
            <person name="Alvarez Arevalo M."/>
            <person name="Sterndorff E.B."/>
            <person name="Faurdal D."/>
            <person name="Vuksanovic O."/>
            <person name="Mourched A.-S."/>
            <person name="Charusanti P."/>
            <person name="Shaw S."/>
            <person name="Blin K."/>
            <person name="Weber T."/>
        </authorList>
    </citation>
    <scope>NUCLEOTIDE SEQUENCE</scope>
    <source>
        <strain evidence="2">NBC_00008</strain>
    </source>
</reference>
<evidence type="ECO:0008006" key="3">
    <source>
        <dbReference type="Google" id="ProtNLM"/>
    </source>
</evidence>
<dbReference type="EMBL" id="CP108313">
    <property type="protein sequence ID" value="WTW68311.1"/>
    <property type="molecule type" value="Genomic_DNA"/>
</dbReference>
<dbReference type="AlphaFoldDB" id="A0AAU2VMR8"/>
<sequence>MRRTGTTRRGALTATGAIAMGAVLAGCGGGAEDGGGGRKGSAHADARTASAVKAETSLRKKAAGVSTSLLGQYENVLAAHPATAAGLTPLRDAVRAHVTALAPGGKASLEFVRTRPAGSPPEAVKALAAAERRASASYTEALMEAPPELARLLASVAAAASAHSYLLTGLAKETKA</sequence>
<dbReference type="PROSITE" id="PS51318">
    <property type="entry name" value="TAT"/>
    <property type="match status" value="1"/>
</dbReference>
<name>A0AAU2VMR8_9ACTN</name>
<organism evidence="2">
    <name type="scientific">Streptomyces sp. NBC_00008</name>
    <dbReference type="NCBI Taxonomy" id="2903610"/>
    <lineage>
        <taxon>Bacteria</taxon>
        <taxon>Bacillati</taxon>
        <taxon>Actinomycetota</taxon>
        <taxon>Actinomycetes</taxon>
        <taxon>Kitasatosporales</taxon>
        <taxon>Streptomycetaceae</taxon>
        <taxon>Streptomyces</taxon>
    </lineage>
</organism>
<feature type="chain" id="PRO_5043771303" description="Lipoprotein" evidence="1">
    <location>
        <begin position="26"/>
        <end position="176"/>
    </location>
</feature>
<dbReference type="PROSITE" id="PS51257">
    <property type="entry name" value="PROKAR_LIPOPROTEIN"/>
    <property type="match status" value="1"/>
</dbReference>
<dbReference type="InterPro" id="IPR006311">
    <property type="entry name" value="TAT_signal"/>
</dbReference>